<evidence type="ECO:0000256" key="1">
    <source>
        <dbReference type="SAM" id="Phobius"/>
    </source>
</evidence>
<evidence type="ECO:0000313" key="4">
    <source>
        <dbReference type="EMBL" id="MFF0541664.1"/>
    </source>
</evidence>
<dbReference type="Pfam" id="PF20990">
    <property type="entry name" value="DUF2207_C"/>
    <property type="match status" value="1"/>
</dbReference>
<dbReference type="RefSeq" id="WP_043646743.1">
    <property type="nucleotide sequence ID" value="NZ_JBIAMX010000001.1"/>
</dbReference>
<keyword evidence="2" id="KW-0732">Signal</keyword>
<evidence type="ECO:0000313" key="5">
    <source>
        <dbReference type="Proteomes" id="UP001601444"/>
    </source>
</evidence>
<gene>
    <name evidence="4" type="ORF">ACFYTF_02390</name>
</gene>
<feature type="domain" description="Predicted membrane protein YciQ-like C-terminal" evidence="3">
    <location>
        <begin position="274"/>
        <end position="496"/>
    </location>
</feature>
<feature type="chain" id="PRO_5046637612" evidence="2">
    <location>
        <begin position="29"/>
        <end position="540"/>
    </location>
</feature>
<keyword evidence="5" id="KW-1185">Reference proteome</keyword>
<keyword evidence="1" id="KW-0812">Transmembrane</keyword>
<sequence length="540" mass="57162">MLTFRGGTAAALLLATAGLLASAPVAHAEPSPTAVSITADLTLDRAGVLKVDETVSVPPEGSFTMSLPLRVKIGEDVERVFRVTDVQAEGTGTATTVGEQFVVKSSPGESRFRYSVHNTVADAPGTQTFHWVGAVGADIAKLDVSVISPSFQMGIVDCKLGSAGNSRGCADVRVEPDGTLYLTQTDVRRGDVIDLTLQLPPGTVPANADIRDGKSGNAFAFTTPVLVAFGVLLAALAAMVAWVLLARRRAAAAVAGTEEFDPLVTGPGGDLAFASPDGVLPGEAGLVLDEHVDPVDITATVVDLAVRRYLWIAPVNARGEDDWRLTRVNPPDDQLRDYERAVYEALLPEGTDSVAVRELRAPGRLALEPLRAAMRADAVSGGLLADARQRSLPLWVGGALIVLGVIATVALALASGQALVGVAVALGGVAAALLPKYLPVRTPHGDVLAGRIRAMQRGLDNVRREQIPPQDQETVFSRALPYTVISGRADNWIRAFRDLDPSADSQPGLYWFGGYDNDRNLYRFASQFPFFITALESAFK</sequence>
<feature type="transmembrane region" description="Helical" evidence="1">
    <location>
        <begin position="392"/>
        <end position="413"/>
    </location>
</feature>
<keyword evidence="1" id="KW-0472">Membrane</keyword>
<name>A0ABW6PH09_9NOCA</name>
<evidence type="ECO:0000256" key="2">
    <source>
        <dbReference type="SAM" id="SignalP"/>
    </source>
</evidence>
<feature type="signal peptide" evidence="2">
    <location>
        <begin position="1"/>
        <end position="28"/>
    </location>
</feature>
<proteinExistence type="predicted"/>
<feature type="transmembrane region" description="Helical" evidence="1">
    <location>
        <begin position="225"/>
        <end position="245"/>
    </location>
</feature>
<reference evidence="4 5" key="1">
    <citation type="submission" date="2024-10" db="EMBL/GenBank/DDBJ databases">
        <title>The Natural Products Discovery Center: Release of the First 8490 Sequenced Strains for Exploring Actinobacteria Biosynthetic Diversity.</title>
        <authorList>
            <person name="Kalkreuter E."/>
            <person name="Kautsar S.A."/>
            <person name="Yang D."/>
            <person name="Bader C.D."/>
            <person name="Teijaro C.N."/>
            <person name="Fluegel L."/>
            <person name="Davis C.M."/>
            <person name="Simpson J.R."/>
            <person name="Lauterbach L."/>
            <person name="Steele A.D."/>
            <person name="Gui C."/>
            <person name="Meng S."/>
            <person name="Li G."/>
            <person name="Viehrig K."/>
            <person name="Ye F."/>
            <person name="Su P."/>
            <person name="Kiefer A.F."/>
            <person name="Nichols A."/>
            <person name="Cepeda A.J."/>
            <person name="Yan W."/>
            <person name="Fan B."/>
            <person name="Jiang Y."/>
            <person name="Adhikari A."/>
            <person name="Zheng C.-J."/>
            <person name="Schuster L."/>
            <person name="Cowan T.M."/>
            <person name="Smanski M.J."/>
            <person name="Chevrette M.G."/>
            <person name="De Carvalho L.P.S."/>
            <person name="Shen B."/>
        </authorList>
    </citation>
    <scope>NUCLEOTIDE SEQUENCE [LARGE SCALE GENOMIC DNA]</scope>
    <source>
        <strain evidence="4 5">NPDC004045</strain>
    </source>
</reference>
<comment type="caution">
    <text evidence="4">The sequence shown here is derived from an EMBL/GenBank/DDBJ whole genome shotgun (WGS) entry which is preliminary data.</text>
</comment>
<organism evidence="4 5">
    <name type="scientific">Nocardia thailandica</name>
    <dbReference type="NCBI Taxonomy" id="257275"/>
    <lineage>
        <taxon>Bacteria</taxon>
        <taxon>Bacillati</taxon>
        <taxon>Actinomycetota</taxon>
        <taxon>Actinomycetes</taxon>
        <taxon>Mycobacteriales</taxon>
        <taxon>Nocardiaceae</taxon>
        <taxon>Nocardia</taxon>
    </lineage>
</organism>
<accession>A0ABW6PH09</accession>
<dbReference type="Proteomes" id="UP001601444">
    <property type="component" value="Unassembled WGS sequence"/>
</dbReference>
<protein>
    <submittedName>
        <fullName evidence="4">DUF2207 family protein</fullName>
    </submittedName>
</protein>
<dbReference type="InterPro" id="IPR048389">
    <property type="entry name" value="YciQ-like_C"/>
</dbReference>
<dbReference type="EMBL" id="JBIAMX010000001">
    <property type="protein sequence ID" value="MFF0541664.1"/>
    <property type="molecule type" value="Genomic_DNA"/>
</dbReference>
<keyword evidence="1" id="KW-1133">Transmembrane helix</keyword>
<evidence type="ECO:0000259" key="3">
    <source>
        <dbReference type="Pfam" id="PF20990"/>
    </source>
</evidence>
<feature type="transmembrane region" description="Helical" evidence="1">
    <location>
        <begin position="419"/>
        <end position="438"/>
    </location>
</feature>